<dbReference type="AlphaFoldDB" id="A0A6J3MIK9"/>
<keyword evidence="1" id="KW-0812">Transmembrane</keyword>
<evidence type="ECO:0000313" key="3">
    <source>
        <dbReference type="Proteomes" id="UP000504637"/>
    </source>
</evidence>
<feature type="transmembrane region" description="Helical" evidence="1">
    <location>
        <begin position="61"/>
        <end position="79"/>
    </location>
</feature>
<dbReference type="PANTHER" id="PTHR32251">
    <property type="entry name" value="3-OXO-5-ALPHA-STEROID 4-DEHYDROGENASE"/>
    <property type="match status" value="1"/>
</dbReference>
<dbReference type="PANTHER" id="PTHR32251:SF23">
    <property type="entry name" value="3-OXO-5-ALPHA-STEROID 4-DEHYDROGENASE (DUF1295)"/>
    <property type="match status" value="1"/>
</dbReference>
<dbReference type="RefSeq" id="XP_033464786.1">
    <property type="nucleotide sequence ID" value="XM_033600718.1"/>
</dbReference>
<keyword evidence="3" id="KW-1185">Reference proteome</keyword>
<feature type="transmembrane region" description="Helical" evidence="1">
    <location>
        <begin position="157"/>
        <end position="181"/>
    </location>
</feature>
<dbReference type="Pfam" id="PF06966">
    <property type="entry name" value="DUF1295"/>
    <property type="match status" value="1"/>
</dbReference>
<keyword evidence="1" id="KW-0472">Membrane</keyword>
<keyword evidence="2" id="KW-0732">Signal</keyword>
<dbReference type="GO" id="GO:0016020">
    <property type="term" value="C:membrane"/>
    <property type="evidence" value="ECO:0007669"/>
    <property type="project" value="TreeGrafter"/>
</dbReference>
<protein>
    <submittedName>
        <fullName evidence="4">DUF1295-domain-containing protein</fullName>
    </submittedName>
</protein>
<evidence type="ECO:0000313" key="4">
    <source>
        <dbReference type="RefSeq" id="XP_033464786.1"/>
    </source>
</evidence>
<evidence type="ECO:0000256" key="2">
    <source>
        <dbReference type="SAM" id="SignalP"/>
    </source>
</evidence>
<name>A0A6J3MIK9_9PEZI</name>
<feature type="signal peptide" evidence="2">
    <location>
        <begin position="1"/>
        <end position="17"/>
    </location>
</feature>
<feature type="transmembrane region" description="Helical" evidence="1">
    <location>
        <begin position="201"/>
        <end position="219"/>
    </location>
</feature>
<feature type="chain" id="PRO_5026823978" evidence="2">
    <location>
        <begin position="18"/>
        <end position="364"/>
    </location>
</feature>
<evidence type="ECO:0000256" key="1">
    <source>
        <dbReference type="SAM" id="Phobius"/>
    </source>
</evidence>
<dbReference type="OrthoDB" id="201504at2759"/>
<gene>
    <name evidence="4" type="ORF">K489DRAFT_310613</name>
</gene>
<organism evidence="4">
    <name type="scientific">Dissoconium aciculare CBS 342.82</name>
    <dbReference type="NCBI Taxonomy" id="1314786"/>
    <lineage>
        <taxon>Eukaryota</taxon>
        <taxon>Fungi</taxon>
        <taxon>Dikarya</taxon>
        <taxon>Ascomycota</taxon>
        <taxon>Pezizomycotina</taxon>
        <taxon>Dothideomycetes</taxon>
        <taxon>Dothideomycetidae</taxon>
        <taxon>Mycosphaerellales</taxon>
        <taxon>Dissoconiaceae</taxon>
        <taxon>Dissoconium</taxon>
    </lineage>
</organism>
<dbReference type="InterPro" id="IPR010721">
    <property type="entry name" value="UstE-like"/>
</dbReference>
<reference evidence="4" key="3">
    <citation type="submission" date="2025-08" db="UniProtKB">
        <authorList>
            <consortium name="RefSeq"/>
        </authorList>
    </citation>
    <scope>IDENTIFICATION</scope>
    <source>
        <strain evidence="4">CBS 342.82</strain>
    </source>
</reference>
<dbReference type="Proteomes" id="UP000504637">
    <property type="component" value="Unplaced"/>
</dbReference>
<accession>A0A6J3MIK9</accession>
<proteinExistence type="predicted"/>
<sequence>MPIIATALASLPVVTSATDFATYETSFGQFLPQLYALPNEIYAHIGDVEALKTIYLTTNPAIFGLAIAIALCPIFLIVSEINRNYSQVDRCWSLLPTLFHIHLAIWTRLNGLPTDRIDTVAIFSLLWSTRLTFNYWRRGGYKIGSEDYRWMLIKDQIGSFAFFILNVTFTSSLQVILLWSVTLPSYLILLASRIEPALTTYDLIISRVLMGLVVVEYFADQQQWDYHKAKHEYQKTAKVPTGWVRSQLERGFNTTGLWKYSRHPNFAAEQTIWVILYQWGCFASGTMYNWTAVGMIGYLLVFQGSTPLTEGISGGKYPEYKLYQERVGKFLPSILGKGWNEEEAVKIGPKYVEAAKKKAANKSK</sequence>
<reference evidence="4" key="2">
    <citation type="submission" date="2020-04" db="EMBL/GenBank/DDBJ databases">
        <authorList>
            <consortium name="NCBI Genome Project"/>
        </authorList>
    </citation>
    <scope>NUCLEOTIDE SEQUENCE</scope>
    <source>
        <strain evidence="4">CBS 342.82</strain>
    </source>
</reference>
<dbReference type="Gene3D" id="1.20.120.1630">
    <property type="match status" value="1"/>
</dbReference>
<dbReference type="GeneID" id="54358518"/>
<keyword evidence="1" id="KW-1133">Transmembrane helix</keyword>
<reference evidence="4" key="1">
    <citation type="submission" date="2020-01" db="EMBL/GenBank/DDBJ databases">
        <authorList>
            <consortium name="DOE Joint Genome Institute"/>
            <person name="Haridas S."/>
            <person name="Albert R."/>
            <person name="Binder M."/>
            <person name="Bloem J."/>
            <person name="Labutti K."/>
            <person name="Salamov A."/>
            <person name="Andreopoulos B."/>
            <person name="Baker S.E."/>
            <person name="Barry K."/>
            <person name="Bills G."/>
            <person name="Bluhm B.H."/>
            <person name="Cannon C."/>
            <person name="Castanera R."/>
            <person name="Culley D.E."/>
            <person name="Daum C."/>
            <person name="Ezra D."/>
            <person name="Gonzalez J.B."/>
            <person name="Henrissat B."/>
            <person name="Kuo A."/>
            <person name="Liang C."/>
            <person name="Lipzen A."/>
            <person name="Lutzoni F."/>
            <person name="Magnuson J."/>
            <person name="Mondo S."/>
            <person name="Nolan M."/>
            <person name="Ohm R."/>
            <person name="Pangilinan J."/>
            <person name="Park H.-J."/>
            <person name="Ramirez L."/>
            <person name="Alfaro M."/>
            <person name="Sun H."/>
            <person name="Tritt A."/>
            <person name="Yoshinaga Y."/>
            <person name="Zwiers L.-H."/>
            <person name="Turgeon B.G."/>
            <person name="Goodwin S.B."/>
            <person name="Spatafora J.W."/>
            <person name="Crous P.W."/>
            <person name="Grigoriev I.V."/>
        </authorList>
    </citation>
    <scope>NUCLEOTIDE SEQUENCE</scope>
    <source>
        <strain evidence="4">CBS 342.82</strain>
    </source>
</reference>